<name>A0A2C9X2C3_ENTFC</name>
<sequence>MIDWILVVLLLISLVYTVFEIIRLEYKAGLFEEEE</sequence>
<organism evidence="1 2">
    <name type="scientific">Enterococcus faecium</name>
    <name type="common">Streptococcus faecium</name>
    <dbReference type="NCBI Taxonomy" id="1352"/>
    <lineage>
        <taxon>Bacteria</taxon>
        <taxon>Bacillati</taxon>
        <taxon>Bacillota</taxon>
        <taxon>Bacilli</taxon>
        <taxon>Lactobacillales</taxon>
        <taxon>Enterococcaceae</taxon>
        <taxon>Enterococcus</taxon>
    </lineage>
</organism>
<dbReference type="Proteomes" id="UP000194885">
    <property type="component" value="Unassembled WGS sequence"/>
</dbReference>
<comment type="caution">
    <text evidence="1">The sequence shown here is derived from an EMBL/GenBank/DDBJ whole genome shotgun (WGS) entry which is preliminary data.</text>
</comment>
<evidence type="ECO:0000313" key="2">
    <source>
        <dbReference type="Proteomes" id="UP000194885"/>
    </source>
</evidence>
<accession>A0A2C9X2C3</accession>
<reference evidence="1 2" key="1">
    <citation type="submission" date="2017-05" db="EMBL/GenBank/DDBJ databases">
        <title>The Genome Sequence of Enterococcus faecium 7H8_DIV0219.</title>
        <authorList>
            <consortium name="The Broad Institute Genomics Platform"/>
            <consortium name="The Broad Institute Genomic Center for Infectious Diseases"/>
            <person name="Earl A."/>
            <person name="Manson A."/>
            <person name="Schwartman J."/>
            <person name="Gilmore M."/>
            <person name="Abouelleil A."/>
            <person name="Cao P."/>
            <person name="Chapman S."/>
            <person name="Cusick C."/>
            <person name="Shea T."/>
            <person name="Young S."/>
            <person name="Neafsey D."/>
            <person name="Nusbaum C."/>
            <person name="Birren B."/>
        </authorList>
    </citation>
    <scope>NUCLEOTIDE SEQUENCE [LARGE SCALE GENOMIC DNA]</scope>
    <source>
        <strain evidence="1 2">7H8_DIV0219</strain>
    </source>
</reference>
<dbReference type="EMBL" id="NGKW01000007">
    <property type="protein sequence ID" value="OTN90615.1"/>
    <property type="molecule type" value="Genomic_DNA"/>
</dbReference>
<gene>
    <name evidence="1" type="ORF">A5810_002785</name>
</gene>
<proteinExistence type="predicted"/>
<dbReference type="AlphaFoldDB" id="A0A2C9X2C3"/>
<evidence type="ECO:0000313" key="1">
    <source>
        <dbReference type="EMBL" id="OTN90615.1"/>
    </source>
</evidence>
<protein>
    <submittedName>
        <fullName evidence="1">Uncharacterized protein</fullName>
    </submittedName>
</protein>